<reference evidence="1 2" key="1">
    <citation type="journal article" date="2013" name="Genome Announc.">
        <title>Draft Genome Sequence of Cesiribacter andamanensis Strain AMV16T, Isolated from a Soil Sample from a Mud Volcano in the Andaman Islands, India.</title>
        <authorList>
            <person name="Shivaji S."/>
            <person name="Ara S."/>
            <person name="Begum Z."/>
            <person name="Srinivas T.N."/>
            <person name="Singh A."/>
            <person name="Kumar Pinnaka A."/>
        </authorList>
    </citation>
    <scope>NUCLEOTIDE SEQUENCE [LARGE SCALE GENOMIC DNA]</scope>
    <source>
        <strain evidence="1 2">AMV16</strain>
    </source>
</reference>
<evidence type="ECO:0000313" key="2">
    <source>
        <dbReference type="Proteomes" id="UP000011910"/>
    </source>
</evidence>
<accession>M7NW32</accession>
<comment type="caution">
    <text evidence="1">The sequence shown here is derived from an EMBL/GenBank/DDBJ whole genome shotgun (WGS) entry which is preliminary data.</text>
</comment>
<keyword evidence="2" id="KW-1185">Reference proteome</keyword>
<dbReference type="eggNOG" id="COG0760">
    <property type="taxonomic scope" value="Bacteria"/>
</dbReference>
<protein>
    <recommendedName>
        <fullName evidence="3">Peptidyl-prolyl cis-trans isomerase</fullName>
    </recommendedName>
</protein>
<dbReference type="EMBL" id="AODQ01000050">
    <property type="protein sequence ID" value="EMR02669.1"/>
    <property type="molecule type" value="Genomic_DNA"/>
</dbReference>
<dbReference type="STRING" id="1279009.ADICEAN_02208"/>
<sequence>MRGNLLRGNLLLGSLLLLGGCDFFQPRKEADAGQQVVARVHEQYLYAKDLADLLPQNASTEDSARMAERYIRSWVRKQLLITEAAKKVDLDQQELERKVQDYRASLLIYEYEKQYVTKNLDRAISEQEVRSYYDQNKDNFQLKQNIIRGLYVKVPKNAPKLGSIRDFMRLRDAGDREKVKSYAYRFATDYMLDDGVWINFDELIMNTPLSGIPNKVQWLKNNKYAESADEEYIYLLNIQDYKITDEISPLEFVRDQIETIIVNKRKTELASRLEEELYENARKNNAFEVYEK</sequence>
<evidence type="ECO:0008006" key="3">
    <source>
        <dbReference type="Google" id="ProtNLM"/>
    </source>
</evidence>
<organism evidence="1 2">
    <name type="scientific">Cesiribacter andamanensis AMV16</name>
    <dbReference type="NCBI Taxonomy" id="1279009"/>
    <lineage>
        <taxon>Bacteria</taxon>
        <taxon>Pseudomonadati</taxon>
        <taxon>Bacteroidota</taxon>
        <taxon>Cytophagia</taxon>
        <taxon>Cytophagales</taxon>
        <taxon>Cesiribacteraceae</taxon>
        <taxon>Cesiribacter</taxon>
    </lineage>
</organism>
<dbReference type="Proteomes" id="UP000011910">
    <property type="component" value="Unassembled WGS sequence"/>
</dbReference>
<dbReference type="AlphaFoldDB" id="M7NW32"/>
<proteinExistence type="predicted"/>
<gene>
    <name evidence="1" type="ORF">ADICEAN_02208</name>
</gene>
<evidence type="ECO:0000313" key="1">
    <source>
        <dbReference type="EMBL" id="EMR02669.1"/>
    </source>
</evidence>
<name>M7NW32_9BACT</name>
<dbReference type="PROSITE" id="PS51257">
    <property type="entry name" value="PROKAR_LIPOPROTEIN"/>
    <property type="match status" value="1"/>
</dbReference>